<evidence type="ECO:0000313" key="6">
    <source>
        <dbReference type="Proteomes" id="UP000753908"/>
    </source>
</evidence>
<comment type="caution">
    <text evidence="5">The sequence shown here is derived from an EMBL/GenBank/DDBJ whole genome shotgun (WGS) entry which is preliminary data.</text>
</comment>
<dbReference type="Pfam" id="PF04966">
    <property type="entry name" value="OprB"/>
    <property type="match status" value="1"/>
</dbReference>
<name>A0A951U7A6_9CYAN</name>
<gene>
    <name evidence="5" type="ORF">KME25_00745</name>
</gene>
<comment type="similarity">
    <text evidence="1 2">Belongs to the OprB family.</text>
</comment>
<feature type="domain" description="SLH" evidence="4">
    <location>
        <begin position="136"/>
        <end position="200"/>
    </location>
</feature>
<dbReference type="NCBIfam" id="NF033921">
    <property type="entry name" value="por_somb"/>
    <property type="match status" value="1"/>
</dbReference>
<dbReference type="InterPro" id="IPR047684">
    <property type="entry name" value="Por_som-like"/>
</dbReference>
<feature type="region of interest" description="Disordered" evidence="3">
    <location>
        <begin position="34"/>
        <end position="91"/>
    </location>
</feature>
<dbReference type="Pfam" id="PF00395">
    <property type="entry name" value="SLH"/>
    <property type="match status" value="1"/>
</dbReference>
<dbReference type="InterPro" id="IPR051465">
    <property type="entry name" value="Cell_Envelope_Struct_Comp"/>
</dbReference>
<dbReference type="GO" id="GO:0016020">
    <property type="term" value="C:membrane"/>
    <property type="evidence" value="ECO:0007669"/>
    <property type="project" value="InterPro"/>
</dbReference>
<dbReference type="Gene3D" id="2.40.160.180">
    <property type="entry name" value="Carbohydrate-selective porin OprB"/>
    <property type="match status" value="1"/>
</dbReference>
<evidence type="ECO:0000259" key="4">
    <source>
        <dbReference type="PROSITE" id="PS51272"/>
    </source>
</evidence>
<evidence type="ECO:0000313" key="5">
    <source>
        <dbReference type="EMBL" id="MBW4542968.1"/>
    </source>
</evidence>
<dbReference type="PROSITE" id="PS51272">
    <property type="entry name" value="SLH"/>
    <property type="match status" value="1"/>
</dbReference>
<dbReference type="InterPro" id="IPR001119">
    <property type="entry name" value="SLH_dom"/>
</dbReference>
<dbReference type="GO" id="GO:0008643">
    <property type="term" value="P:carbohydrate transport"/>
    <property type="evidence" value="ECO:0007669"/>
    <property type="project" value="InterPro"/>
</dbReference>
<dbReference type="Proteomes" id="UP000753908">
    <property type="component" value="Unassembled WGS sequence"/>
</dbReference>
<dbReference type="GO" id="GO:0015288">
    <property type="term" value="F:porin activity"/>
    <property type="evidence" value="ECO:0007669"/>
    <property type="project" value="InterPro"/>
</dbReference>
<dbReference type="PANTHER" id="PTHR43308">
    <property type="entry name" value="OUTER MEMBRANE PROTEIN ALPHA-RELATED"/>
    <property type="match status" value="1"/>
</dbReference>
<proteinExistence type="inferred from homology"/>
<evidence type="ECO:0000256" key="1">
    <source>
        <dbReference type="ARBA" id="ARBA00008769"/>
    </source>
</evidence>
<dbReference type="EMBL" id="JAHHIF010000001">
    <property type="protein sequence ID" value="MBW4542968.1"/>
    <property type="molecule type" value="Genomic_DNA"/>
</dbReference>
<sequence length="668" mass="72237">MSLQVRASEVQGTVALSTVPQEVEGIESSAAALRLGDVTSELKDITPQPLREQEKGEQESSSFARERFSSNSPTAPIAEPTSEQVQDTVAAPPATVEAEAIEPANAQMLESVISVTELSSEAAISDRNDPMSQVTNVSQLSDVSPGDWAYEALRSLVERYGCIAGYPDGTFRGNRATTRYEFAAGLNACLQQVERLIAASTEGFVTREDLETLQRLVTEFQTELATLGTRVDTLEGRVAFLEDHQFSTTTKLSGLAWFNLTGAFADDDVLVETTDLNGLFGDLALRQAGRDPITNQPITQTVEDDPEITFSNLVWLNFETSFTGRDSLVTQLAVGNGNSAANVFASAGLYNTFGTPFLDQTAGTITGDNDVILRELFYTFPVTDSIQAVVGPRINWYRYFDNNAYTFFLTGGSTFNSNGSTLLNTIDRGSGAAVLWNISDQFRLRVAYLGESDEFLPSGLFNSASNPDQGLFGGTNTITAELAFSPTENINLRFIYNRSNIQQINGLIGGAIGEPIYGLADDGFGGPLNNATADTFGFNFDWRVANFLGLFGRYTYGSTNLNPVNPARPDGEINAQAIQLGVAFPDLGKEGALATVSYVIPFSVLDGRDFLVSGGGDGGVQYEFEATYFYPLTNNIAIVPAFYLIGNPNNFSDNPNIYVGNLRAQFSF</sequence>
<feature type="compositionally biased region" description="Basic and acidic residues" evidence="3">
    <location>
        <begin position="51"/>
        <end position="68"/>
    </location>
</feature>
<reference evidence="5" key="2">
    <citation type="journal article" date="2022" name="Microbiol. Resour. Announc.">
        <title>Metagenome Sequencing to Explore Phylogenomics of Terrestrial Cyanobacteria.</title>
        <authorList>
            <person name="Ward R.D."/>
            <person name="Stajich J.E."/>
            <person name="Johansen J.R."/>
            <person name="Huntemann M."/>
            <person name="Clum A."/>
            <person name="Foster B."/>
            <person name="Foster B."/>
            <person name="Roux S."/>
            <person name="Palaniappan K."/>
            <person name="Varghese N."/>
            <person name="Mukherjee S."/>
            <person name="Reddy T.B.K."/>
            <person name="Daum C."/>
            <person name="Copeland A."/>
            <person name="Chen I.A."/>
            <person name="Ivanova N.N."/>
            <person name="Kyrpides N.C."/>
            <person name="Shapiro N."/>
            <person name="Eloe-Fadrosh E.A."/>
            <person name="Pietrasiak N."/>
        </authorList>
    </citation>
    <scope>NUCLEOTIDE SEQUENCE</scope>
    <source>
        <strain evidence="5">CPER-KK1</strain>
    </source>
</reference>
<evidence type="ECO:0000256" key="2">
    <source>
        <dbReference type="RuleBase" id="RU363072"/>
    </source>
</evidence>
<protein>
    <submittedName>
        <fullName evidence="5">Iron uptake porin</fullName>
    </submittedName>
</protein>
<reference evidence="5" key="1">
    <citation type="submission" date="2021-05" db="EMBL/GenBank/DDBJ databases">
        <authorList>
            <person name="Pietrasiak N."/>
            <person name="Ward R."/>
            <person name="Stajich J.E."/>
            <person name="Kurbessoian T."/>
        </authorList>
    </citation>
    <scope>NUCLEOTIDE SEQUENCE</scope>
    <source>
        <strain evidence="5">CPER-KK1</strain>
    </source>
</reference>
<evidence type="ECO:0000256" key="3">
    <source>
        <dbReference type="SAM" id="MobiDB-lite"/>
    </source>
</evidence>
<accession>A0A951U7A6</accession>
<dbReference type="AlphaFoldDB" id="A0A951U7A6"/>
<dbReference type="PANTHER" id="PTHR43308:SF1">
    <property type="entry name" value="OUTER MEMBRANE PROTEIN ALPHA"/>
    <property type="match status" value="1"/>
</dbReference>
<dbReference type="InterPro" id="IPR007049">
    <property type="entry name" value="Carb-sel_porin_OprB"/>
</dbReference>
<dbReference type="InterPro" id="IPR038673">
    <property type="entry name" value="OprB_sf"/>
</dbReference>
<organism evidence="5 6">
    <name type="scientific">Symplocastrum torsivum CPER-KK1</name>
    <dbReference type="NCBI Taxonomy" id="450513"/>
    <lineage>
        <taxon>Bacteria</taxon>
        <taxon>Bacillati</taxon>
        <taxon>Cyanobacteriota</taxon>
        <taxon>Cyanophyceae</taxon>
        <taxon>Oscillatoriophycideae</taxon>
        <taxon>Oscillatoriales</taxon>
        <taxon>Microcoleaceae</taxon>
        <taxon>Symplocastrum</taxon>
    </lineage>
</organism>